<gene>
    <name evidence="2" type="ORF">SAV31267_006920</name>
</gene>
<evidence type="ECO:0000313" key="3">
    <source>
        <dbReference type="Proteomes" id="UP000299211"/>
    </source>
</evidence>
<dbReference type="Proteomes" id="UP000299211">
    <property type="component" value="Unassembled WGS sequence"/>
</dbReference>
<protein>
    <submittedName>
        <fullName evidence="2">Uncharacterized protein</fullName>
    </submittedName>
</protein>
<dbReference type="AlphaFoldDB" id="A0A4D4MIX1"/>
<comment type="caution">
    <text evidence="2">The sequence shown here is derived from an EMBL/GenBank/DDBJ whole genome shotgun (WGS) entry which is preliminary data.</text>
</comment>
<reference evidence="2 3" key="1">
    <citation type="submission" date="2019-04" db="EMBL/GenBank/DDBJ databases">
        <title>Draft genome sequences of Streptomyces avermitilis ATCC 31267.</title>
        <authorList>
            <person name="Komaki H."/>
            <person name="Tamura T."/>
            <person name="Hosoyama A."/>
        </authorList>
    </citation>
    <scope>NUCLEOTIDE SEQUENCE [LARGE SCALE GENOMIC DNA]</scope>
    <source>
        <strain evidence="2 3">ATCC 31267</strain>
    </source>
</reference>
<evidence type="ECO:0000313" key="2">
    <source>
        <dbReference type="EMBL" id="GDY71207.1"/>
    </source>
</evidence>
<feature type="region of interest" description="Disordered" evidence="1">
    <location>
        <begin position="1"/>
        <end position="48"/>
    </location>
</feature>
<proteinExistence type="predicted"/>
<name>A0A4D4MIX1_STRAX</name>
<organism evidence="2 3">
    <name type="scientific">Streptomyces avermitilis</name>
    <dbReference type="NCBI Taxonomy" id="33903"/>
    <lineage>
        <taxon>Bacteria</taxon>
        <taxon>Bacillati</taxon>
        <taxon>Actinomycetota</taxon>
        <taxon>Actinomycetes</taxon>
        <taxon>Kitasatosporales</taxon>
        <taxon>Streptomycetaceae</taxon>
        <taxon>Streptomyces</taxon>
    </lineage>
</organism>
<dbReference type="EMBL" id="BJHY01000001">
    <property type="protein sequence ID" value="GDY71207.1"/>
    <property type="molecule type" value="Genomic_DNA"/>
</dbReference>
<accession>A0A4D4MIX1</accession>
<evidence type="ECO:0000256" key="1">
    <source>
        <dbReference type="SAM" id="MobiDB-lite"/>
    </source>
</evidence>
<sequence>MAKEFNGSDLSEIEDALKQAKPHPAAAANPTLPAEQRYEKVVRVTQRA</sequence>